<dbReference type="Pfam" id="PF02225">
    <property type="entry name" value="PA"/>
    <property type="match status" value="1"/>
</dbReference>
<evidence type="ECO:0000256" key="12">
    <source>
        <dbReference type="SAM" id="Phobius"/>
    </source>
</evidence>
<evidence type="ECO:0000256" key="11">
    <source>
        <dbReference type="SAM" id="MobiDB-lite"/>
    </source>
</evidence>
<evidence type="ECO:0000256" key="9">
    <source>
        <dbReference type="ARBA" id="ARBA00023136"/>
    </source>
</evidence>
<evidence type="ECO:0000256" key="13">
    <source>
        <dbReference type="SAM" id="SignalP"/>
    </source>
</evidence>
<evidence type="ECO:0000256" key="5">
    <source>
        <dbReference type="ARBA" id="ARBA00022723"/>
    </source>
</evidence>
<feature type="domain" description="RING-type" evidence="14">
    <location>
        <begin position="249"/>
        <end position="292"/>
    </location>
</feature>
<dbReference type="PANTHER" id="PTHR47168">
    <property type="entry name" value="RING ZINC FINGER DOMAIN SUPERFAMILY PROTEIN-RELATED"/>
    <property type="match status" value="1"/>
</dbReference>
<keyword evidence="5" id="KW-0479">Metal-binding</keyword>
<dbReference type="Proteomes" id="UP000095023">
    <property type="component" value="Unassembled WGS sequence"/>
</dbReference>
<keyword evidence="16" id="KW-1185">Reference proteome</keyword>
<evidence type="ECO:0000256" key="2">
    <source>
        <dbReference type="ARBA" id="ARBA00004167"/>
    </source>
</evidence>
<comment type="catalytic activity">
    <reaction evidence="1">
        <text>S-ubiquitinyl-[E2 ubiquitin-conjugating enzyme]-L-cysteine + [acceptor protein]-L-lysine = [E2 ubiquitin-conjugating enzyme]-L-cysteine + N(6)-ubiquitinyl-[acceptor protein]-L-lysine.</text>
        <dbReference type="EC" id="2.3.2.27"/>
    </reaction>
</comment>
<dbReference type="SUPFAM" id="SSF57850">
    <property type="entry name" value="RING/U-box"/>
    <property type="match status" value="1"/>
</dbReference>
<accession>A0A1E4TDT7</accession>
<keyword evidence="7" id="KW-0862">Zinc</keyword>
<dbReference type="PROSITE" id="PS50089">
    <property type="entry name" value="ZF_RING_2"/>
    <property type="match status" value="1"/>
</dbReference>
<evidence type="ECO:0000256" key="7">
    <source>
        <dbReference type="ARBA" id="ARBA00022833"/>
    </source>
</evidence>
<evidence type="ECO:0000259" key="14">
    <source>
        <dbReference type="PROSITE" id="PS50089"/>
    </source>
</evidence>
<dbReference type="GO" id="GO:0016020">
    <property type="term" value="C:membrane"/>
    <property type="evidence" value="ECO:0007669"/>
    <property type="project" value="UniProtKB-SubCell"/>
</dbReference>
<dbReference type="SMART" id="SM00184">
    <property type="entry name" value="RING"/>
    <property type="match status" value="1"/>
</dbReference>
<organism evidence="15 16">
    <name type="scientific">Tortispora caseinolytica NRRL Y-17796</name>
    <dbReference type="NCBI Taxonomy" id="767744"/>
    <lineage>
        <taxon>Eukaryota</taxon>
        <taxon>Fungi</taxon>
        <taxon>Dikarya</taxon>
        <taxon>Ascomycota</taxon>
        <taxon>Saccharomycotina</taxon>
        <taxon>Trigonopsidomycetes</taxon>
        <taxon>Trigonopsidales</taxon>
        <taxon>Trigonopsidaceae</taxon>
        <taxon>Tortispora</taxon>
    </lineage>
</organism>
<dbReference type="InterPro" id="IPR001841">
    <property type="entry name" value="Znf_RING"/>
</dbReference>
<dbReference type="InterPro" id="IPR013083">
    <property type="entry name" value="Znf_RING/FYVE/PHD"/>
</dbReference>
<evidence type="ECO:0000256" key="8">
    <source>
        <dbReference type="ARBA" id="ARBA00022989"/>
    </source>
</evidence>
<dbReference type="SUPFAM" id="SSF52025">
    <property type="entry name" value="PA domain"/>
    <property type="match status" value="1"/>
</dbReference>
<reference evidence="16" key="1">
    <citation type="submission" date="2016-02" db="EMBL/GenBank/DDBJ databases">
        <title>Comparative genomics of biotechnologically important yeasts.</title>
        <authorList>
            <consortium name="DOE Joint Genome Institute"/>
            <person name="Riley R."/>
            <person name="Haridas S."/>
            <person name="Wolfe K.H."/>
            <person name="Lopes M.R."/>
            <person name="Hittinger C.T."/>
            <person name="Goker M."/>
            <person name="Salamov A."/>
            <person name="Wisecaver J."/>
            <person name="Long T.M."/>
            <person name="Aerts A.L."/>
            <person name="Barry K."/>
            <person name="Choi C."/>
            <person name="Clum A."/>
            <person name="Coughlan A.Y."/>
            <person name="Deshpande S."/>
            <person name="Douglass A.P."/>
            <person name="Hanson S.J."/>
            <person name="Klenk H.-P."/>
            <person name="Labutti K."/>
            <person name="Lapidus A."/>
            <person name="Lindquist E."/>
            <person name="Lipzen A."/>
            <person name="Meier-Kolthoff J.P."/>
            <person name="Ohm R.A."/>
            <person name="Otillar R.P."/>
            <person name="Pangilinan J."/>
            <person name="Peng Y."/>
            <person name="Rokas A."/>
            <person name="Rosa C.A."/>
            <person name="Scheuner C."/>
            <person name="Sibirny A.A."/>
            <person name="Slot J.C."/>
            <person name="Stielow J.B."/>
            <person name="Sun H."/>
            <person name="Kurtzman C.P."/>
            <person name="Blackwell M."/>
            <person name="Jeffries T.W."/>
            <person name="Grigoriev I.V."/>
        </authorList>
    </citation>
    <scope>NUCLEOTIDE SEQUENCE [LARGE SCALE GENOMIC DNA]</scope>
    <source>
        <strain evidence="16">NRRL Y-17796</strain>
    </source>
</reference>
<dbReference type="Gene3D" id="3.50.30.30">
    <property type="match status" value="1"/>
</dbReference>
<keyword evidence="4 12" id="KW-0812">Transmembrane</keyword>
<dbReference type="InterPro" id="IPR046450">
    <property type="entry name" value="PA_dom_sf"/>
</dbReference>
<dbReference type="AlphaFoldDB" id="A0A1E4TDT7"/>
<dbReference type="PANTHER" id="PTHR47168:SF1">
    <property type="entry name" value="OS02G0798600 PROTEIN"/>
    <property type="match status" value="1"/>
</dbReference>
<proteinExistence type="predicted"/>
<keyword evidence="13" id="KW-0732">Signal</keyword>
<dbReference type="OrthoDB" id="8062037at2759"/>
<evidence type="ECO:0000256" key="1">
    <source>
        <dbReference type="ARBA" id="ARBA00000900"/>
    </source>
</evidence>
<dbReference type="InterPro" id="IPR051653">
    <property type="entry name" value="E3_ligase_sorting_rcpt"/>
</dbReference>
<feature type="region of interest" description="Disordered" evidence="11">
    <location>
        <begin position="302"/>
        <end position="323"/>
    </location>
</feature>
<evidence type="ECO:0000256" key="6">
    <source>
        <dbReference type="ARBA" id="ARBA00022771"/>
    </source>
</evidence>
<dbReference type="Pfam" id="PF13639">
    <property type="entry name" value="zf-RING_2"/>
    <property type="match status" value="1"/>
</dbReference>
<keyword evidence="6 10" id="KW-0863">Zinc-finger</keyword>
<dbReference type="GO" id="GO:0061630">
    <property type="term" value="F:ubiquitin protein ligase activity"/>
    <property type="evidence" value="ECO:0007669"/>
    <property type="project" value="UniProtKB-EC"/>
</dbReference>
<feature type="signal peptide" evidence="13">
    <location>
        <begin position="1"/>
        <end position="25"/>
    </location>
</feature>
<keyword evidence="8 12" id="KW-1133">Transmembrane helix</keyword>
<dbReference type="InterPro" id="IPR003137">
    <property type="entry name" value="PA_domain"/>
</dbReference>
<dbReference type="FunFam" id="3.30.40.10:FF:000388">
    <property type="entry name" value="Putative RING zinc finger domain superfamily protein"/>
    <property type="match status" value="1"/>
</dbReference>
<dbReference type="EC" id="2.3.2.27" evidence="3"/>
<feature type="transmembrane region" description="Helical" evidence="12">
    <location>
        <begin position="185"/>
        <end position="205"/>
    </location>
</feature>
<feature type="chain" id="PRO_5009163157" description="RING-type E3 ubiquitin transferase" evidence="13">
    <location>
        <begin position="26"/>
        <end position="323"/>
    </location>
</feature>
<protein>
    <recommendedName>
        <fullName evidence="3">RING-type E3 ubiquitin transferase</fullName>
        <ecNumber evidence="3">2.3.2.27</ecNumber>
    </recommendedName>
</protein>
<dbReference type="Gene3D" id="3.30.40.10">
    <property type="entry name" value="Zinc/RING finger domain, C3HC4 (zinc finger)"/>
    <property type="match status" value="1"/>
</dbReference>
<gene>
    <name evidence="15" type="ORF">CANCADRAFT_97829</name>
</gene>
<evidence type="ECO:0000256" key="3">
    <source>
        <dbReference type="ARBA" id="ARBA00012483"/>
    </source>
</evidence>
<name>A0A1E4TDT7_9ASCO</name>
<sequence>MYPSSATVLSSLFVALIFVWMVVSPGVDVGIFPSFATVLSGNESFVAAPAAFGVFEGIDGVEGERDILVARGKIRQWHDTACGDGPTELTVDKEDIIVVGRGNCSFFTKIYNLQQSGARSVIVHDWTDEPEGHLVTMYAPHSSAKLIDIPSVFVSGKVGSRLRQLEGGDVSIFVNPERVSLLDSILFFVFSPMFSLVMIYGILLGHRYLRSRAERAPPALVKSFPVRIWTDDHATQDPREKHWGSHSECVICLEKYVDGESQVMTLPCEHEFHAECIKPWLIQQKRLCPICKRDVTITESTPLLSARPSPDIEQGPSDLGSRT</sequence>
<dbReference type="EMBL" id="KV453842">
    <property type="protein sequence ID" value="ODV89914.1"/>
    <property type="molecule type" value="Genomic_DNA"/>
</dbReference>
<evidence type="ECO:0000256" key="4">
    <source>
        <dbReference type="ARBA" id="ARBA00022692"/>
    </source>
</evidence>
<evidence type="ECO:0000313" key="16">
    <source>
        <dbReference type="Proteomes" id="UP000095023"/>
    </source>
</evidence>
<dbReference type="GO" id="GO:0008270">
    <property type="term" value="F:zinc ion binding"/>
    <property type="evidence" value="ECO:0007669"/>
    <property type="project" value="UniProtKB-KW"/>
</dbReference>
<keyword evidence="9 12" id="KW-0472">Membrane</keyword>
<evidence type="ECO:0000313" key="15">
    <source>
        <dbReference type="EMBL" id="ODV89914.1"/>
    </source>
</evidence>
<evidence type="ECO:0000256" key="10">
    <source>
        <dbReference type="PROSITE-ProRule" id="PRU00175"/>
    </source>
</evidence>
<comment type="subcellular location">
    <subcellularLocation>
        <location evidence="2">Membrane</location>
        <topology evidence="2">Single-pass membrane protein</topology>
    </subcellularLocation>
</comment>